<dbReference type="PANTHER" id="PTHR10491:SF4">
    <property type="entry name" value="METHIONINE ADENOSYLTRANSFERASE 2 SUBUNIT BETA"/>
    <property type="match status" value="1"/>
</dbReference>
<dbReference type="PATRIC" id="fig|1244869.3.peg.1599"/>
<protein>
    <recommendedName>
        <fullName evidence="4 6">dTDP-4-dehydrorhamnose reductase</fullName>
        <ecNumber evidence="3 6">1.1.1.133</ecNumber>
    </recommendedName>
</protein>
<dbReference type="EC" id="1.1.1.133" evidence="3 6"/>
<dbReference type="RefSeq" id="WP_008616181.1">
    <property type="nucleotide sequence ID" value="NZ_AONQ01000016.1"/>
</dbReference>
<organism evidence="8 9">
    <name type="scientific">Paramagnetospirillum caucaseum</name>
    <dbReference type="NCBI Taxonomy" id="1244869"/>
    <lineage>
        <taxon>Bacteria</taxon>
        <taxon>Pseudomonadati</taxon>
        <taxon>Pseudomonadota</taxon>
        <taxon>Alphaproteobacteria</taxon>
        <taxon>Rhodospirillales</taxon>
        <taxon>Magnetospirillaceae</taxon>
        <taxon>Paramagnetospirillum</taxon>
    </lineage>
</organism>
<sequence length="305" mass="32795">MTQGRIIIVGATGSIGRPLHALARAARRTVVATSRAGGAGLRSFDMVEGRLADLVPNLGAGDCAYVLGAMTSPDVVSRDPTAARGVNVTAAIRLHEEALAARARVVFVSSEMVFDGETGGYTEDDATTPTTEYGRQKVEVERHLLERPGNWLILRTGATVCPGVDDNCVVSKTYRTLLSGQARMASDNLLSVTAVGDTARLLLELADHPVTGILHGVANPPVTRAELAGWIAEDSVFGGQMMYEVARFADIPFAEKRPRKSWLRNSRIRSLLGMDFTAPRDAVRDKVKILDRWRSSTSPEGIVNG</sequence>
<evidence type="ECO:0000259" key="7">
    <source>
        <dbReference type="Pfam" id="PF04321"/>
    </source>
</evidence>
<dbReference type="GO" id="GO:0008831">
    <property type="term" value="F:dTDP-4-dehydrorhamnose reductase activity"/>
    <property type="evidence" value="ECO:0007669"/>
    <property type="project" value="UniProtKB-EC"/>
</dbReference>
<accession>M3ADG2</accession>
<comment type="catalytic activity">
    <reaction evidence="5 6">
        <text>dTDP-beta-L-rhamnose + NADP(+) = dTDP-4-dehydro-beta-L-rhamnose + NADPH + H(+)</text>
        <dbReference type="Rhea" id="RHEA:21796"/>
        <dbReference type="ChEBI" id="CHEBI:15378"/>
        <dbReference type="ChEBI" id="CHEBI:57510"/>
        <dbReference type="ChEBI" id="CHEBI:57783"/>
        <dbReference type="ChEBI" id="CHEBI:58349"/>
        <dbReference type="ChEBI" id="CHEBI:62830"/>
        <dbReference type="EC" id="1.1.1.133"/>
    </reaction>
</comment>
<dbReference type="PANTHER" id="PTHR10491">
    <property type="entry name" value="DTDP-4-DEHYDRORHAMNOSE REDUCTASE"/>
    <property type="match status" value="1"/>
</dbReference>
<dbReference type="InterPro" id="IPR029903">
    <property type="entry name" value="RmlD-like-bd"/>
</dbReference>
<dbReference type="OrthoDB" id="6288130at2"/>
<name>M3ADG2_9PROT</name>
<dbReference type="EMBL" id="AONQ01000016">
    <property type="protein sequence ID" value="EME70539.1"/>
    <property type="molecule type" value="Genomic_DNA"/>
</dbReference>
<dbReference type="STRING" id="1244869.H261_07913"/>
<comment type="pathway">
    <text evidence="1 6">Carbohydrate biosynthesis; dTDP-L-rhamnose biosynthesis.</text>
</comment>
<evidence type="ECO:0000313" key="9">
    <source>
        <dbReference type="Proteomes" id="UP000011744"/>
    </source>
</evidence>
<dbReference type="InterPro" id="IPR036291">
    <property type="entry name" value="NAD(P)-bd_dom_sf"/>
</dbReference>
<dbReference type="GO" id="GO:0019305">
    <property type="term" value="P:dTDP-rhamnose biosynthetic process"/>
    <property type="evidence" value="ECO:0007669"/>
    <property type="project" value="UniProtKB-UniPathway"/>
</dbReference>
<dbReference type="SUPFAM" id="SSF51735">
    <property type="entry name" value="NAD(P)-binding Rossmann-fold domains"/>
    <property type="match status" value="1"/>
</dbReference>
<reference evidence="8 9" key="1">
    <citation type="journal article" date="2014" name="Genome Announc.">
        <title>Draft Genome Sequence of Magnetospirillum sp. Strain SO-1, a Freshwater Magnetotactic Bacterium Isolated from the Ol'khovka River, Russia.</title>
        <authorList>
            <person name="Grouzdev D.S."/>
            <person name="Dziuba M.V."/>
            <person name="Sukhacheva M.S."/>
            <person name="Mardanov A.V."/>
            <person name="Beletskiy A.V."/>
            <person name="Kuznetsov B.B."/>
            <person name="Skryabin K.G."/>
        </authorList>
    </citation>
    <scope>NUCLEOTIDE SEQUENCE [LARGE SCALE GENOMIC DNA]</scope>
    <source>
        <strain evidence="8 9">SO-1</strain>
    </source>
</reference>
<dbReference type="UniPathway" id="UPA00124"/>
<gene>
    <name evidence="8" type="ORF">H261_07913</name>
</gene>
<evidence type="ECO:0000256" key="1">
    <source>
        <dbReference type="ARBA" id="ARBA00004781"/>
    </source>
</evidence>
<evidence type="ECO:0000256" key="3">
    <source>
        <dbReference type="ARBA" id="ARBA00012929"/>
    </source>
</evidence>
<evidence type="ECO:0000256" key="5">
    <source>
        <dbReference type="ARBA" id="ARBA00048200"/>
    </source>
</evidence>
<keyword evidence="9" id="KW-1185">Reference proteome</keyword>
<feature type="domain" description="RmlD-like substrate binding" evidence="7">
    <location>
        <begin position="5"/>
        <end position="288"/>
    </location>
</feature>
<comment type="function">
    <text evidence="6">Catalyzes the reduction of dTDP-6-deoxy-L-lyxo-4-hexulose to yield dTDP-L-rhamnose.</text>
</comment>
<evidence type="ECO:0000256" key="2">
    <source>
        <dbReference type="ARBA" id="ARBA00010944"/>
    </source>
</evidence>
<comment type="cofactor">
    <cofactor evidence="6">
        <name>Mg(2+)</name>
        <dbReference type="ChEBI" id="CHEBI:18420"/>
    </cofactor>
    <text evidence="6">Binds 1 Mg(2+) ion per monomer.</text>
</comment>
<comment type="similarity">
    <text evidence="2 6">Belongs to the dTDP-4-dehydrorhamnose reductase family.</text>
</comment>
<comment type="caution">
    <text evidence="8">The sequence shown here is derived from an EMBL/GenBank/DDBJ whole genome shotgun (WGS) entry which is preliminary data.</text>
</comment>
<proteinExistence type="inferred from homology"/>
<evidence type="ECO:0000256" key="6">
    <source>
        <dbReference type="RuleBase" id="RU364082"/>
    </source>
</evidence>
<keyword evidence="6" id="KW-0560">Oxidoreductase</keyword>
<dbReference type="Pfam" id="PF04321">
    <property type="entry name" value="RmlD_sub_bind"/>
    <property type="match status" value="1"/>
</dbReference>
<evidence type="ECO:0000313" key="8">
    <source>
        <dbReference type="EMBL" id="EME70539.1"/>
    </source>
</evidence>
<dbReference type="Gene3D" id="3.40.50.720">
    <property type="entry name" value="NAD(P)-binding Rossmann-like Domain"/>
    <property type="match status" value="1"/>
</dbReference>
<dbReference type="InterPro" id="IPR005913">
    <property type="entry name" value="dTDP_dehydrorham_reduct"/>
</dbReference>
<evidence type="ECO:0000256" key="4">
    <source>
        <dbReference type="ARBA" id="ARBA00017099"/>
    </source>
</evidence>
<keyword evidence="6" id="KW-0521">NADP</keyword>
<dbReference type="AlphaFoldDB" id="M3ADG2"/>
<dbReference type="eggNOG" id="COG1091">
    <property type="taxonomic scope" value="Bacteria"/>
</dbReference>
<dbReference type="Proteomes" id="UP000011744">
    <property type="component" value="Unassembled WGS sequence"/>
</dbReference>